<dbReference type="Proteomes" id="UP000319817">
    <property type="component" value="Chromosome"/>
</dbReference>
<evidence type="ECO:0000256" key="1">
    <source>
        <dbReference type="SAM" id="SignalP"/>
    </source>
</evidence>
<dbReference type="EMBL" id="CP036526">
    <property type="protein sequence ID" value="QDT11307.1"/>
    <property type="molecule type" value="Genomic_DNA"/>
</dbReference>
<name>A0A517NW01_9BACT</name>
<dbReference type="OrthoDB" id="9803562at2"/>
<evidence type="ECO:0000313" key="2">
    <source>
        <dbReference type="EMBL" id="QDT11307.1"/>
    </source>
</evidence>
<evidence type="ECO:0000313" key="3">
    <source>
        <dbReference type="Proteomes" id="UP000319817"/>
    </source>
</evidence>
<sequence precursor="true">MCKTIASLKFWICTLACAGAIFTTSTLEAYVSSDPNGSGTDYFSANVLLNGNVPYDWYLSPNWGGQGNLVLWASGLPITGTYYDVGIYRVVELDQFGAWFVYYVEIDPNTQAPSAVLLHFSDSFGNFVVPGQNVLTEAL</sequence>
<proteinExistence type="predicted"/>
<dbReference type="RefSeq" id="WP_145419167.1">
    <property type="nucleotide sequence ID" value="NZ_CP036526.1"/>
</dbReference>
<keyword evidence="3" id="KW-1185">Reference proteome</keyword>
<feature type="signal peptide" evidence="1">
    <location>
        <begin position="1"/>
        <end position="29"/>
    </location>
</feature>
<keyword evidence="1" id="KW-0732">Signal</keyword>
<organism evidence="2 3">
    <name type="scientific">Stieleria marina</name>
    <dbReference type="NCBI Taxonomy" id="1930275"/>
    <lineage>
        <taxon>Bacteria</taxon>
        <taxon>Pseudomonadati</taxon>
        <taxon>Planctomycetota</taxon>
        <taxon>Planctomycetia</taxon>
        <taxon>Pirellulales</taxon>
        <taxon>Pirellulaceae</taxon>
        <taxon>Stieleria</taxon>
    </lineage>
</organism>
<dbReference type="AlphaFoldDB" id="A0A517NW01"/>
<reference evidence="2 3" key="1">
    <citation type="submission" date="2019-02" db="EMBL/GenBank/DDBJ databases">
        <title>Deep-cultivation of Planctomycetes and their phenomic and genomic characterization uncovers novel biology.</title>
        <authorList>
            <person name="Wiegand S."/>
            <person name="Jogler M."/>
            <person name="Boedeker C."/>
            <person name="Pinto D."/>
            <person name="Vollmers J."/>
            <person name="Rivas-Marin E."/>
            <person name="Kohn T."/>
            <person name="Peeters S.H."/>
            <person name="Heuer A."/>
            <person name="Rast P."/>
            <person name="Oberbeckmann S."/>
            <person name="Bunk B."/>
            <person name="Jeske O."/>
            <person name="Meyerdierks A."/>
            <person name="Storesund J.E."/>
            <person name="Kallscheuer N."/>
            <person name="Luecker S."/>
            <person name="Lage O.M."/>
            <person name="Pohl T."/>
            <person name="Merkel B.J."/>
            <person name="Hornburger P."/>
            <person name="Mueller R.-W."/>
            <person name="Bruemmer F."/>
            <person name="Labrenz M."/>
            <person name="Spormann A.M."/>
            <person name="Op den Camp H."/>
            <person name="Overmann J."/>
            <person name="Amann R."/>
            <person name="Jetten M.S.M."/>
            <person name="Mascher T."/>
            <person name="Medema M.H."/>
            <person name="Devos D.P."/>
            <person name="Kaster A.-K."/>
            <person name="Ovreas L."/>
            <person name="Rohde M."/>
            <person name="Galperin M.Y."/>
            <person name="Jogler C."/>
        </authorList>
    </citation>
    <scope>NUCLEOTIDE SEQUENCE [LARGE SCALE GENOMIC DNA]</scope>
    <source>
        <strain evidence="2 3">K23_9</strain>
    </source>
</reference>
<gene>
    <name evidence="2" type="ORF">K239x_33020</name>
</gene>
<feature type="chain" id="PRO_5021961698" evidence="1">
    <location>
        <begin position="30"/>
        <end position="139"/>
    </location>
</feature>
<protein>
    <submittedName>
        <fullName evidence="2">Uncharacterized protein</fullName>
    </submittedName>
</protein>
<accession>A0A517NW01</accession>